<sequence length="151" mass="17063">MPSPSPSYHTISTPTDNSLPASLLTFFQRLYHSSDTPSQHEEFANCFTKDAVIVFASSRYEGREDILTMYHSKWVPLSSLTHSSLKLFPFGKITETGAEEAEVMLYGTAEYGFKAGGSLVKEFAVRAELVKEEGDWKMRLYQVYLDMGEKE</sequence>
<name>A0AA39V7B2_9LECA</name>
<comment type="caution">
    <text evidence="2">The sequence shown here is derived from an EMBL/GenBank/DDBJ whole genome shotgun (WGS) entry which is preliminary data.</text>
</comment>
<accession>A0AA39V7B2</accession>
<dbReference type="AlphaFoldDB" id="A0AA39V7B2"/>
<dbReference type="EMBL" id="JAFEKC020000017">
    <property type="protein sequence ID" value="KAK0509865.1"/>
    <property type="molecule type" value="Genomic_DNA"/>
</dbReference>
<feature type="domain" description="SnoaL-like" evidence="1">
    <location>
        <begin position="34"/>
        <end position="139"/>
    </location>
</feature>
<dbReference type="SUPFAM" id="SSF54427">
    <property type="entry name" value="NTF2-like"/>
    <property type="match status" value="1"/>
</dbReference>
<reference evidence="2" key="1">
    <citation type="submission" date="2023-03" db="EMBL/GenBank/DDBJ databases">
        <title>Complete genome of Cladonia borealis.</title>
        <authorList>
            <person name="Park H."/>
        </authorList>
    </citation>
    <scope>NUCLEOTIDE SEQUENCE</scope>
    <source>
        <strain evidence="2">ANT050790</strain>
    </source>
</reference>
<protein>
    <recommendedName>
        <fullName evidence="1">SnoaL-like domain-containing protein</fullName>
    </recommendedName>
</protein>
<dbReference type="PANTHER" id="PTHR39401">
    <property type="entry name" value="SNOAL-LIKE DOMAIN-CONTAINING PROTEIN"/>
    <property type="match status" value="1"/>
</dbReference>
<evidence type="ECO:0000259" key="1">
    <source>
        <dbReference type="Pfam" id="PF13577"/>
    </source>
</evidence>
<dbReference type="InterPro" id="IPR032710">
    <property type="entry name" value="NTF2-like_dom_sf"/>
</dbReference>
<gene>
    <name evidence="2" type="ORF">JMJ35_007259</name>
</gene>
<evidence type="ECO:0000313" key="3">
    <source>
        <dbReference type="Proteomes" id="UP001166286"/>
    </source>
</evidence>
<dbReference type="PANTHER" id="PTHR39401:SF1">
    <property type="entry name" value="SNOAL-LIKE DOMAIN-CONTAINING PROTEIN"/>
    <property type="match status" value="1"/>
</dbReference>
<proteinExistence type="predicted"/>
<evidence type="ECO:0000313" key="2">
    <source>
        <dbReference type="EMBL" id="KAK0509865.1"/>
    </source>
</evidence>
<dbReference type="Gene3D" id="3.10.450.50">
    <property type="match status" value="1"/>
</dbReference>
<dbReference type="InterPro" id="IPR037401">
    <property type="entry name" value="SnoaL-like"/>
</dbReference>
<organism evidence="2 3">
    <name type="scientific">Cladonia borealis</name>
    <dbReference type="NCBI Taxonomy" id="184061"/>
    <lineage>
        <taxon>Eukaryota</taxon>
        <taxon>Fungi</taxon>
        <taxon>Dikarya</taxon>
        <taxon>Ascomycota</taxon>
        <taxon>Pezizomycotina</taxon>
        <taxon>Lecanoromycetes</taxon>
        <taxon>OSLEUM clade</taxon>
        <taxon>Lecanoromycetidae</taxon>
        <taxon>Lecanorales</taxon>
        <taxon>Lecanorineae</taxon>
        <taxon>Cladoniaceae</taxon>
        <taxon>Cladonia</taxon>
    </lineage>
</organism>
<keyword evidence="3" id="KW-1185">Reference proteome</keyword>
<dbReference type="Proteomes" id="UP001166286">
    <property type="component" value="Unassembled WGS sequence"/>
</dbReference>
<dbReference type="Pfam" id="PF13577">
    <property type="entry name" value="SnoaL_4"/>
    <property type="match status" value="1"/>
</dbReference>